<protein>
    <submittedName>
        <fullName evidence="21">Coxsackievirus and adenovirus receptor isoform X2</fullName>
    </submittedName>
</protein>
<keyword evidence="13 21" id="KW-0675">Receptor</keyword>
<reference evidence="21" key="1">
    <citation type="submission" date="2025-08" db="UniProtKB">
        <authorList>
            <consortium name="RefSeq"/>
        </authorList>
    </citation>
    <scope>IDENTIFICATION</scope>
</reference>
<keyword evidence="6" id="KW-0732">Signal</keyword>
<dbReference type="GeneID" id="102380015"/>
<evidence type="ECO:0000256" key="15">
    <source>
        <dbReference type="ARBA" id="ARBA00023319"/>
    </source>
</evidence>
<dbReference type="GO" id="GO:0034109">
    <property type="term" value="P:homotypic cell-cell adhesion"/>
    <property type="evidence" value="ECO:0007669"/>
    <property type="project" value="TreeGrafter"/>
</dbReference>
<dbReference type="InterPro" id="IPR013783">
    <property type="entry name" value="Ig-like_fold"/>
</dbReference>
<feature type="compositionally biased region" description="Polar residues" evidence="17">
    <location>
        <begin position="286"/>
        <end position="322"/>
    </location>
</feature>
<keyword evidence="3" id="KW-0796">Tight junction</keyword>
<feature type="domain" description="Ig-like" evidence="19">
    <location>
        <begin position="139"/>
        <end position="230"/>
    </location>
</feature>
<sequence>MFKIAALAIIRGVTDSLKITPTDQPMIEKAQGEKVTLPCMFTLSQEDEGPLDIEWVLIPIDNQKNEQTIIMYTVDRVYSNYYEGMHGRMQFSNPDPKSGDASLEILNLKSTDTGTYQCKVKKAPGVQSQKIQLTVLVKPARTKCYVEGSQEIGSDLTLKCAAQEGSPLLSYSWRKLTGTGTEQLPATSLLNKNTGELSVKNASQDNSGTYSCIVSNRVGTDECFLVLNVTPPVNVGGIIAGAIIGTLLGLCLLAFLISYACKKHREKKYEKEVHHDIREDVPPPKSRTSTARSYVGSNRSSLGSMSPSNMDGYTKTPYSQVPSEDFERTPEQNPNFASPKVAAPNLSRMGAVPVMIPAQSKDGSIV</sequence>
<evidence type="ECO:0000256" key="13">
    <source>
        <dbReference type="ARBA" id="ARBA00023170"/>
    </source>
</evidence>
<dbReference type="InterPro" id="IPR052307">
    <property type="entry name" value="EJ_Adhesion_Regulator"/>
</dbReference>
<keyword evidence="12" id="KW-1015">Disulfide bond</keyword>
<keyword evidence="4" id="KW-1003">Cell membrane</keyword>
<dbReference type="InterPro" id="IPR013106">
    <property type="entry name" value="Ig_V-set"/>
</dbReference>
<evidence type="ECO:0000256" key="5">
    <source>
        <dbReference type="ARBA" id="ARBA00022692"/>
    </source>
</evidence>
<dbReference type="Proteomes" id="UP000189705">
    <property type="component" value="Unplaced"/>
</dbReference>
<dbReference type="GO" id="GO:0050839">
    <property type="term" value="F:cell adhesion molecule binding"/>
    <property type="evidence" value="ECO:0007669"/>
    <property type="project" value="TreeGrafter"/>
</dbReference>
<keyword evidence="5 18" id="KW-0812">Transmembrane</keyword>
<dbReference type="GO" id="GO:0014704">
    <property type="term" value="C:intercalated disc"/>
    <property type="evidence" value="ECO:0007669"/>
    <property type="project" value="TreeGrafter"/>
</dbReference>
<evidence type="ECO:0000313" key="20">
    <source>
        <dbReference type="Proteomes" id="UP000189705"/>
    </source>
</evidence>
<dbReference type="InterPro" id="IPR003599">
    <property type="entry name" value="Ig_sub"/>
</dbReference>
<evidence type="ECO:0000256" key="8">
    <source>
        <dbReference type="ARBA" id="ARBA00022889"/>
    </source>
</evidence>
<dbReference type="InterPro" id="IPR036179">
    <property type="entry name" value="Ig-like_dom_sf"/>
</dbReference>
<dbReference type="CTD" id="1525"/>
<keyword evidence="9" id="KW-0965">Cell junction</keyword>
<comment type="subcellular location">
    <subcellularLocation>
        <location evidence="16">Basolateral cell membrane</location>
        <topology evidence="16">Single-pass type I membrane protein</topology>
    </subcellularLocation>
    <subcellularLocation>
        <location evidence="2">Cell junction</location>
        <location evidence="2">Adherens junction</location>
    </subcellularLocation>
    <subcellularLocation>
        <location evidence="1">Cell junction</location>
        <location evidence="1">Tight junction</location>
    </subcellularLocation>
</comment>
<dbReference type="GO" id="GO:0005923">
    <property type="term" value="C:bicellular tight junction"/>
    <property type="evidence" value="ECO:0007669"/>
    <property type="project" value="UniProtKB-SubCell"/>
</dbReference>
<keyword evidence="20" id="KW-1185">Reference proteome</keyword>
<evidence type="ECO:0000256" key="14">
    <source>
        <dbReference type="ARBA" id="ARBA00023180"/>
    </source>
</evidence>
<evidence type="ECO:0000259" key="19">
    <source>
        <dbReference type="PROSITE" id="PS50835"/>
    </source>
</evidence>
<evidence type="ECO:0000313" key="21">
    <source>
        <dbReference type="RefSeq" id="XP_025059122.1"/>
    </source>
</evidence>
<dbReference type="AlphaFoldDB" id="A0A3Q0GI44"/>
<dbReference type="SMART" id="SM00409">
    <property type="entry name" value="IG"/>
    <property type="match status" value="2"/>
</dbReference>
<evidence type="ECO:0000256" key="16">
    <source>
        <dbReference type="ARBA" id="ARBA00023768"/>
    </source>
</evidence>
<dbReference type="FunFam" id="2.60.40.10:FF:000095">
    <property type="entry name" value="immunoglobulin superfamily member 11 isoform X1"/>
    <property type="match status" value="1"/>
</dbReference>
<evidence type="ECO:0000256" key="17">
    <source>
        <dbReference type="SAM" id="MobiDB-lite"/>
    </source>
</evidence>
<dbReference type="PANTHER" id="PTHR44468">
    <property type="entry name" value="COXSACKIEVIRUS AND ADENOVIRUS RECEPTOR-RELATED"/>
    <property type="match status" value="1"/>
</dbReference>
<keyword evidence="7" id="KW-0677">Repeat</keyword>
<keyword evidence="11 18" id="KW-0472">Membrane</keyword>
<dbReference type="SUPFAM" id="SSF48726">
    <property type="entry name" value="Immunoglobulin"/>
    <property type="match status" value="2"/>
</dbReference>
<dbReference type="Pfam" id="PF13927">
    <property type="entry name" value="Ig_3"/>
    <property type="match status" value="1"/>
</dbReference>
<evidence type="ECO:0000256" key="18">
    <source>
        <dbReference type="SAM" id="Phobius"/>
    </source>
</evidence>
<dbReference type="SMART" id="SM00408">
    <property type="entry name" value="IGc2"/>
    <property type="match status" value="2"/>
</dbReference>
<dbReference type="PROSITE" id="PS50835">
    <property type="entry name" value="IG_LIKE"/>
    <property type="match status" value="2"/>
</dbReference>
<keyword evidence="8" id="KW-0130">Cell adhesion</keyword>
<evidence type="ECO:0000256" key="9">
    <source>
        <dbReference type="ARBA" id="ARBA00022949"/>
    </source>
</evidence>
<evidence type="ECO:0000256" key="2">
    <source>
        <dbReference type="ARBA" id="ARBA00004536"/>
    </source>
</evidence>
<evidence type="ECO:0000256" key="3">
    <source>
        <dbReference type="ARBA" id="ARBA00022427"/>
    </source>
</evidence>
<gene>
    <name evidence="21" type="primary">CXADR</name>
</gene>
<dbReference type="RefSeq" id="XP_025059122.1">
    <property type="nucleotide sequence ID" value="XM_025203337.1"/>
</dbReference>
<feature type="domain" description="Ig-like" evidence="19">
    <location>
        <begin position="21"/>
        <end position="134"/>
    </location>
</feature>
<dbReference type="InterPro" id="IPR007110">
    <property type="entry name" value="Ig-like_dom"/>
</dbReference>
<evidence type="ECO:0000256" key="6">
    <source>
        <dbReference type="ARBA" id="ARBA00022729"/>
    </source>
</evidence>
<dbReference type="Pfam" id="PF07686">
    <property type="entry name" value="V-set"/>
    <property type="match status" value="1"/>
</dbReference>
<dbReference type="GO" id="GO:0016323">
    <property type="term" value="C:basolateral plasma membrane"/>
    <property type="evidence" value="ECO:0007669"/>
    <property type="project" value="UniProtKB-SubCell"/>
</dbReference>
<dbReference type="PANTHER" id="PTHR44468:SF3">
    <property type="entry name" value="COXSACKIEVIRUS AND ADENOVIRUS RECEPTOR"/>
    <property type="match status" value="1"/>
</dbReference>
<organism evidence="20 21">
    <name type="scientific">Alligator sinensis</name>
    <name type="common">Chinese alligator</name>
    <dbReference type="NCBI Taxonomy" id="38654"/>
    <lineage>
        <taxon>Eukaryota</taxon>
        <taxon>Metazoa</taxon>
        <taxon>Chordata</taxon>
        <taxon>Craniata</taxon>
        <taxon>Vertebrata</taxon>
        <taxon>Euteleostomi</taxon>
        <taxon>Archelosauria</taxon>
        <taxon>Archosauria</taxon>
        <taxon>Crocodylia</taxon>
        <taxon>Alligatoridae</taxon>
        <taxon>Alligatorinae</taxon>
        <taxon>Alligator</taxon>
    </lineage>
</organism>
<evidence type="ECO:0000256" key="7">
    <source>
        <dbReference type="ARBA" id="ARBA00022737"/>
    </source>
</evidence>
<evidence type="ECO:0000256" key="1">
    <source>
        <dbReference type="ARBA" id="ARBA00004435"/>
    </source>
</evidence>
<evidence type="ECO:0000256" key="10">
    <source>
        <dbReference type="ARBA" id="ARBA00022989"/>
    </source>
</evidence>
<keyword evidence="15" id="KW-0393">Immunoglobulin domain</keyword>
<proteinExistence type="predicted"/>
<dbReference type="GO" id="GO:0005912">
    <property type="term" value="C:adherens junction"/>
    <property type="evidence" value="ECO:0007669"/>
    <property type="project" value="UniProtKB-SubCell"/>
</dbReference>
<evidence type="ECO:0000256" key="4">
    <source>
        <dbReference type="ARBA" id="ARBA00022475"/>
    </source>
</evidence>
<dbReference type="Gene3D" id="2.60.40.10">
    <property type="entry name" value="Immunoglobulins"/>
    <property type="match status" value="2"/>
</dbReference>
<keyword evidence="10 18" id="KW-1133">Transmembrane helix</keyword>
<feature type="compositionally biased region" description="Basic and acidic residues" evidence="17">
    <location>
        <begin position="273"/>
        <end position="282"/>
    </location>
</feature>
<accession>A0A3Q0GI44</accession>
<keyword evidence="14" id="KW-0325">Glycoprotein</keyword>
<evidence type="ECO:0000256" key="12">
    <source>
        <dbReference type="ARBA" id="ARBA00023157"/>
    </source>
</evidence>
<feature type="region of interest" description="Disordered" evidence="17">
    <location>
        <begin position="273"/>
        <end position="342"/>
    </location>
</feature>
<evidence type="ECO:0000256" key="11">
    <source>
        <dbReference type="ARBA" id="ARBA00023136"/>
    </source>
</evidence>
<dbReference type="InterPro" id="IPR003598">
    <property type="entry name" value="Ig_sub2"/>
</dbReference>
<name>A0A3Q0GI44_ALLSI</name>
<feature type="transmembrane region" description="Helical" evidence="18">
    <location>
        <begin position="238"/>
        <end position="261"/>
    </location>
</feature>